<accession>A0A699T923</accession>
<sequence length="120" mass="12726">AFGDAQSFEARQAALDQSVGDALTPILRKHQQVLQVTATPVVARHDAAAEARFAFSHEFRHEAKARVTLQIAGGRIAGIGIAQRDAGGVAHEGDDGIVVVHRHDTDVDHGETCRQSGRAG</sequence>
<comment type="caution">
    <text evidence="1">The sequence shown here is derived from an EMBL/GenBank/DDBJ whole genome shotgun (WGS) entry which is preliminary data.</text>
</comment>
<dbReference type="EMBL" id="BKCJ011226573">
    <property type="protein sequence ID" value="GFD06687.1"/>
    <property type="molecule type" value="Genomic_DNA"/>
</dbReference>
<proteinExistence type="predicted"/>
<dbReference type="AlphaFoldDB" id="A0A699T923"/>
<protein>
    <submittedName>
        <fullName evidence="1">Uncharacterized protein</fullName>
    </submittedName>
</protein>
<feature type="non-terminal residue" evidence="1">
    <location>
        <position position="1"/>
    </location>
</feature>
<dbReference type="PROSITE" id="PS50890">
    <property type="entry name" value="PUA"/>
    <property type="match status" value="1"/>
</dbReference>
<gene>
    <name evidence="1" type="ORF">Tci_878656</name>
</gene>
<reference evidence="1" key="1">
    <citation type="journal article" date="2019" name="Sci. Rep.">
        <title>Draft genome of Tanacetum cinerariifolium, the natural source of mosquito coil.</title>
        <authorList>
            <person name="Yamashiro T."/>
            <person name="Shiraishi A."/>
            <person name="Satake H."/>
            <person name="Nakayama K."/>
        </authorList>
    </citation>
    <scope>NUCLEOTIDE SEQUENCE</scope>
</reference>
<organism evidence="1">
    <name type="scientific">Tanacetum cinerariifolium</name>
    <name type="common">Dalmatian daisy</name>
    <name type="synonym">Chrysanthemum cinerariifolium</name>
    <dbReference type="NCBI Taxonomy" id="118510"/>
    <lineage>
        <taxon>Eukaryota</taxon>
        <taxon>Viridiplantae</taxon>
        <taxon>Streptophyta</taxon>
        <taxon>Embryophyta</taxon>
        <taxon>Tracheophyta</taxon>
        <taxon>Spermatophyta</taxon>
        <taxon>Magnoliopsida</taxon>
        <taxon>eudicotyledons</taxon>
        <taxon>Gunneridae</taxon>
        <taxon>Pentapetalae</taxon>
        <taxon>asterids</taxon>
        <taxon>campanulids</taxon>
        <taxon>Asterales</taxon>
        <taxon>Asteraceae</taxon>
        <taxon>Asteroideae</taxon>
        <taxon>Anthemideae</taxon>
        <taxon>Anthemidinae</taxon>
        <taxon>Tanacetum</taxon>
    </lineage>
</organism>
<evidence type="ECO:0000313" key="1">
    <source>
        <dbReference type="EMBL" id="GFD06687.1"/>
    </source>
</evidence>
<name>A0A699T923_TANCI</name>